<dbReference type="EMBL" id="JH001851">
    <property type="protein sequence ID" value="EGW10552.1"/>
    <property type="molecule type" value="Genomic_DNA"/>
</dbReference>
<name>G3IBS3_CRIGR</name>
<sequence length="50" mass="5673">MGLAADTPDLPGNKVRREVQVMRRQCRTPSHGRVQEGLVTVAQDRLLRIF</sequence>
<organism evidence="1 2">
    <name type="scientific">Cricetulus griseus</name>
    <name type="common">Chinese hamster</name>
    <name type="synonym">Cricetulus barabensis griseus</name>
    <dbReference type="NCBI Taxonomy" id="10029"/>
    <lineage>
        <taxon>Eukaryota</taxon>
        <taxon>Metazoa</taxon>
        <taxon>Chordata</taxon>
        <taxon>Craniata</taxon>
        <taxon>Vertebrata</taxon>
        <taxon>Euteleostomi</taxon>
        <taxon>Mammalia</taxon>
        <taxon>Eutheria</taxon>
        <taxon>Euarchontoglires</taxon>
        <taxon>Glires</taxon>
        <taxon>Rodentia</taxon>
        <taxon>Myomorpha</taxon>
        <taxon>Muroidea</taxon>
        <taxon>Cricetidae</taxon>
        <taxon>Cricetinae</taxon>
        <taxon>Cricetulus</taxon>
    </lineage>
</organism>
<dbReference type="Proteomes" id="UP000001075">
    <property type="component" value="Unassembled WGS sequence"/>
</dbReference>
<gene>
    <name evidence="1" type="ORF">I79_021105</name>
</gene>
<proteinExistence type="predicted"/>
<reference evidence="2" key="1">
    <citation type="journal article" date="2011" name="Nat. Biotechnol.">
        <title>The genomic sequence of the Chinese hamster ovary (CHO)-K1 cell line.</title>
        <authorList>
            <person name="Xu X."/>
            <person name="Nagarajan H."/>
            <person name="Lewis N.E."/>
            <person name="Pan S."/>
            <person name="Cai Z."/>
            <person name="Liu X."/>
            <person name="Chen W."/>
            <person name="Xie M."/>
            <person name="Wang W."/>
            <person name="Hammond S."/>
            <person name="Andersen M.R."/>
            <person name="Neff N."/>
            <person name="Passarelli B."/>
            <person name="Koh W."/>
            <person name="Fan H.C."/>
            <person name="Wang J."/>
            <person name="Gui Y."/>
            <person name="Lee K.H."/>
            <person name="Betenbaugh M.J."/>
            <person name="Quake S.R."/>
            <person name="Famili I."/>
            <person name="Palsson B.O."/>
            <person name="Wang J."/>
        </authorList>
    </citation>
    <scope>NUCLEOTIDE SEQUENCE [LARGE SCALE GENOMIC DNA]</scope>
    <source>
        <strain evidence="2">CHO K1 cell line</strain>
    </source>
</reference>
<evidence type="ECO:0000313" key="1">
    <source>
        <dbReference type="EMBL" id="EGW10552.1"/>
    </source>
</evidence>
<dbReference type="InParanoid" id="G3IBS3"/>
<dbReference type="AlphaFoldDB" id="G3IBS3"/>
<protein>
    <submittedName>
        <fullName evidence="1">Uncharacterized protein</fullName>
    </submittedName>
</protein>
<evidence type="ECO:0000313" key="2">
    <source>
        <dbReference type="Proteomes" id="UP000001075"/>
    </source>
</evidence>
<accession>G3IBS3</accession>